<evidence type="ECO:0000313" key="2">
    <source>
        <dbReference type="EMBL" id="GAA0667785.1"/>
    </source>
</evidence>
<dbReference type="EMBL" id="BAAAES010000008">
    <property type="protein sequence ID" value="GAA0667785.1"/>
    <property type="molecule type" value="Genomic_DNA"/>
</dbReference>
<dbReference type="Proteomes" id="UP001500238">
    <property type="component" value="Unassembled WGS sequence"/>
</dbReference>
<sequence length="226" mass="23549">MQVPSCAMHRLILRPLLAATLLACSMVAAVPAWAAVTITFWSHELGNSFPHAFFTLRGTPDAGGAPVDVNYGFTAKAISPKLLMGTVAGRLDISKPGYIAGSDAQFAMVLSDAQYAQVLTLIAAWDEKTGDGHYNLNARNCVHFVKEAARIAGLSGLDQPTLMKKPRSYLKAVAAANPGRVTVVNMHGKAYLASLPPLTAAPVVVVSPATVPVAPVGAAGELAPAH</sequence>
<gene>
    <name evidence="2" type="ORF">GCM10009102_17340</name>
</gene>
<name>A0ABN1HU70_9SPHN</name>
<accession>A0ABN1HU70</accession>
<keyword evidence="3" id="KW-1185">Reference proteome</keyword>
<organism evidence="2 3">
    <name type="scientific">Sphingomonas insulae</name>
    <dbReference type="NCBI Taxonomy" id="424800"/>
    <lineage>
        <taxon>Bacteria</taxon>
        <taxon>Pseudomonadati</taxon>
        <taxon>Pseudomonadota</taxon>
        <taxon>Alphaproteobacteria</taxon>
        <taxon>Sphingomonadales</taxon>
        <taxon>Sphingomonadaceae</taxon>
        <taxon>Sphingomonas</taxon>
    </lineage>
</organism>
<feature type="signal peptide" evidence="1">
    <location>
        <begin position="1"/>
        <end position="34"/>
    </location>
</feature>
<comment type="caution">
    <text evidence="2">The sequence shown here is derived from an EMBL/GenBank/DDBJ whole genome shotgun (WGS) entry which is preliminary data.</text>
</comment>
<feature type="chain" id="PRO_5047164627" description="DUF4105 domain-containing protein" evidence="1">
    <location>
        <begin position="35"/>
        <end position="226"/>
    </location>
</feature>
<evidence type="ECO:0000313" key="3">
    <source>
        <dbReference type="Proteomes" id="UP001500238"/>
    </source>
</evidence>
<evidence type="ECO:0008006" key="4">
    <source>
        <dbReference type="Google" id="ProtNLM"/>
    </source>
</evidence>
<proteinExistence type="predicted"/>
<evidence type="ECO:0000256" key="1">
    <source>
        <dbReference type="SAM" id="SignalP"/>
    </source>
</evidence>
<keyword evidence="1" id="KW-0732">Signal</keyword>
<reference evidence="2 3" key="1">
    <citation type="journal article" date="2019" name="Int. J. Syst. Evol. Microbiol.">
        <title>The Global Catalogue of Microorganisms (GCM) 10K type strain sequencing project: providing services to taxonomists for standard genome sequencing and annotation.</title>
        <authorList>
            <consortium name="The Broad Institute Genomics Platform"/>
            <consortium name="The Broad Institute Genome Sequencing Center for Infectious Disease"/>
            <person name="Wu L."/>
            <person name="Ma J."/>
        </authorList>
    </citation>
    <scope>NUCLEOTIDE SEQUENCE [LARGE SCALE GENOMIC DNA]</scope>
    <source>
        <strain evidence="2 3">JCM 14603</strain>
    </source>
</reference>
<protein>
    <recommendedName>
        <fullName evidence="4">DUF4105 domain-containing protein</fullName>
    </recommendedName>
</protein>